<name>A0A7S4RSK7_9DINO</name>
<organism evidence="2">
    <name type="scientific">Alexandrium monilatum</name>
    <dbReference type="NCBI Taxonomy" id="311494"/>
    <lineage>
        <taxon>Eukaryota</taxon>
        <taxon>Sar</taxon>
        <taxon>Alveolata</taxon>
        <taxon>Dinophyceae</taxon>
        <taxon>Gonyaulacales</taxon>
        <taxon>Pyrocystaceae</taxon>
        <taxon>Alexandrium</taxon>
    </lineage>
</organism>
<proteinExistence type="predicted"/>
<accession>A0A7S4RSK7</accession>
<reference evidence="2" key="1">
    <citation type="submission" date="2021-01" db="EMBL/GenBank/DDBJ databases">
        <authorList>
            <person name="Corre E."/>
            <person name="Pelletier E."/>
            <person name="Niang G."/>
            <person name="Scheremetjew M."/>
            <person name="Finn R."/>
            <person name="Kale V."/>
            <person name="Holt S."/>
            <person name="Cochrane G."/>
            <person name="Meng A."/>
            <person name="Brown T."/>
            <person name="Cohen L."/>
        </authorList>
    </citation>
    <scope>NUCLEOTIDE SEQUENCE</scope>
    <source>
        <strain evidence="2">CCMP3105</strain>
    </source>
</reference>
<protein>
    <submittedName>
        <fullName evidence="2">Uncharacterized protein</fullName>
    </submittedName>
</protein>
<evidence type="ECO:0000256" key="1">
    <source>
        <dbReference type="SAM" id="MobiDB-lite"/>
    </source>
</evidence>
<feature type="compositionally biased region" description="Low complexity" evidence="1">
    <location>
        <begin position="46"/>
        <end position="91"/>
    </location>
</feature>
<dbReference type="AlphaFoldDB" id="A0A7S4RSK7"/>
<dbReference type="EMBL" id="HBNR01056102">
    <property type="protein sequence ID" value="CAE4622880.1"/>
    <property type="molecule type" value="Transcribed_RNA"/>
</dbReference>
<sequence>MASVRRLYGVLVLALLVVAMQIKDPLTLRLHLWSQAAWSTTGAITAASSSSGTSSTTSAERRSTSSALVVRTTSRAPATTTAPPTAEVPRTSPSVPTQAGCGMTCMLKGMAATCQARIQWSADNVFNADPDPCAAARRLVLEECSSSCAPCTPAASAATCTRPPAPPACGAVCELHGQFATCRDRVQWAVENIHRGSPNACWAAHSMVLGECPVCAQCALKEVDCRAAPPAPAPPLLIKIRFDGSAVPLGFGPWRTLGSFVQKRCFWGQPAWRAYVSLHRRILQGEETPRYLIFERNTMGQGIGATLRGLYLCLYLAMAAGRALLIDWETPVQLEDVFNPGEVDWRWSKHRTKVEKLGSANRKRASYVNLEQNSYNQDVLWKSVNSKAQAVFLETNLDAIAWLDRMTFEALGAGGLTLRRLVREYNRISGCAFHSLFRFRERGAFAGLWRQVDETVPAGPRIGIHLRVGDVSWSKDSTDRRPVIFDAQWGLKKPEEAARQAVECAQQTARQVGLTAPCTIVFESDNDGSKRAAREAGKAGGPCKCWTSSSSPTHERHTVDHQRTRETWVALVMLSSVEILISSQSTFSYTAGSIGPGLVEPRRHVDFEAALKRRLHRKRSREDMRDLCRFE</sequence>
<feature type="region of interest" description="Disordered" evidence="1">
    <location>
        <begin position="532"/>
        <end position="560"/>
    </location>
</feature>
<feature type="region of interest" description="Disordered" evidence="1">
    <location>
        <begin position="46"/>
        <end position="96"/>
    </location>
</feature>
<evidence type="ECO:0000313" key="2">
    <source>
        <dbReference type="EMBL" id="CAE4622880.1"/>
    </source>
</evidence>
<gene>
    <name evidence="2" type="ORF">AMON00008_LOCUS39466</name>
</gene>